<dbReference type="AlphaFoldDB" id="A0A9W7E1K9"/>
<comment type="caution">
    <text evidence="3">The sequence shown here is derived from an EMBL/GenBank/DDBJ whole genome shotgun (WGS) entry which is preliminary data.</text>
</comment>
<feature type="compositionally biased region" description="Low complexity" evidence="1">
    <location>
        <begin position="25"/>
        <end position="36"/>
    </location>
</feature>
<feature type="chain" id="PRO_5040894722" evidence="2">
    <location>
        <begin position="20"/>
        <end position="311"/>
    </location>
</feature>
<feature type="region of interest" description="Disordered" evidence="1">
    <location>
        <begin position="25"/>
        <end position="139"/>
    </location>
</feature>
<feature type="compositionally biased region" description="Low complexity" evidence="1">
    <location>
        <begin position="120"/>
        <end position="139"/>
    </location>
</feature>
<evidence type="ECO:0000256" key="1">
    <source>
        <dbReference type="SAM" id="MobiDB-lite"/>
    </source>
</evidence>
<feature type="signal peptide" evidence="2">
    <location>
        <begin position="1"/>
        <end position="19"/>
    </location>
</feature>
<feature type="compositionally biased region" description="Pro residues" evidence="1">
    <location>
        <begin position="109"/>
        <end position="119"/>
    </location>
</feature>
<keyword evidence="4" id="KW-1185">Reference proteome</keyword>
<feature type="compositionally biased region" description="Low complexity" evidence="1">
    <location>
        <begin position="96"/>
        <end position="108"/>
    </location>
</feature>
<organism evidence="3 4">
    <name type="scientific">Triparma laevis f. longispina</name>
    <dbReference type="NCBI Taxonomy" id="1714387"/>
    <lineage>
        <taxon>Eukaryota</taxon>
        <taxon>Sar</taxon>
        <taxon>Stramenopiles</taxon>
        <taxon>Ochrophyta</taxon>
        <taxon>Bolidophyceae</taxon>
        <taxon>Parmales</taxon>
        <taxon>Triparmaceae</taxon>
        <taxon>Triparma</taxon>
    </lineage>
</organism>
<name>A0A9W7E1K9_9STRA</name>
<evidence type="ECO:0000256" key="2">
    <source>
        <dbReference type="SAM" id="SignalP"/>
    </source>
</evidence>
<evidence type="ECO:0000313" key="3">
    <source>
        <dbReference type="EMBL" id="GMH64654.1"/>
    </source>
</evidence>
<sequence length="311" mass="34773">MTSFLVLFLLFLLIAQILMIESSSPYPYTSSYNPTSSRRRSQRTTSSRSGGKHSRRGSRGRSRDSKTSTAKYGPFRSTYRSPNSNLKPEPEPTPTAPSTLPNDDSSSSPTPPALQPQPPKKSSLYNRLTSTLPNPTLPLPKINLNFSPLTTLKISKRYTPVPKTILTLGADFNTQLGVWQFRSDWEDKVIGGRLSLKNKSLELTKTWLLSLTSASDLVTRLRLRATFDFNSGTFNTRLGFRTERLSSVDLLSGLTLKKRFPLSKDGHAKLEVVGNFCFPEPEIEWGGEKKEFVGMGDVEVSVDQINLLMEY</sequence>
<gene>
    <name evidence="3" type="ORF">TrLO_g9075</name>
</gene>
<evidence type="ECO:0000313" key="4">
    <source>
        <dbReference type="Proteomes" id="UP001165122"/>
    </source>
</evidence>
<feature type="compositionally biased region" description="Basic residues" evidence="1">
    <location>
        <begin position="50"/>
        <end position="60"/>
    </location>
</feature>
<dbReference type="EMBL" id="BRXW01000544">
    <property type="protein sequence ID" value="GMH64654.1"/>
    <property type="molecule type" value="Genomic_DNA"/>
</dbReference>
<accession>A0A9W7E1K9</accession>
<proteinExistence type="predicted"/>
<protein>
    <submittedName>
        <fullName evidence="3">Uncharacterized protein</fullName>
    </submittedName>
</protein>
<dbReference type="OrthoDB" id="214at2759"/>
<keyword evidence="2" id="KW-0732">Signal</keyword>
<reference evidence="4" key="1">
    <citation type="journal article" date="2023" name="Commun. Biol.">
        <title>Genome analysis of Parmales, the sister group of diatoms, reveals the evolutionary specialization of diatoms from phago-mixotrophs to photoautotrophs.</title>
        <authorList>
            <person name="Ban H."/>
            <person name="Sato S."/>
            <person name="Yoshikawa S."/>
            <person name="Yamada K."/>
            <person name="Nakamura Y."/>
            <person name="Ichinomiya M."/>
            <person name="Sato N."/>
            <person name="Blanc-Mathieu R."/>
            <person name="Endo H."/>
            <person name="Kuwata A."/>
            <person name="Ogata H."/>
        </authorList>
    </citation>
    <scope>NUCLEOTIDE SEQUENCE [LARGE SCALE GENOMIC DNA]</scope>
    <source>
        <strain evidence="4">NIES 3700</strain>
    </source>
</reference>
<dbReference type="Proteomes" id="UP001165122">
    <property type="component" value="Unassembled WGS sequence"/>
</dbReference>